<comment type="cofactor">
    <cofactor evidence="1">
        <name>Mg(2+)</name>
        <dbReference type="ChEBI" id="CHEBI:18420"/>
    </cofactor>
</comment>
<dbReference type="InterPro" id="IPR015890">
    <property type="entry name" value="Chorismate_C"/>
</dbReference>
<dbReference type="InterPro" id="IPR005801">
    <property type="entry name" value="ADC_synthase"/>
</dbReference>
<accession>A0A0F9KZS5</accession>
<dbReference type="Gene3D" id="3.60.120.10">
    <property type="entry name" value="Anthranilate synthase"/>
    <property type="match status" value="1"/>
</dbReference>
<evidence type="ECO:0000256" key="6">
    <source>
        <dbReference type="ARBA" id="ARBA00023239"/>
    </source>
</evidence>
<feature type="domain" description="Chorismate-utilising enzyme C-terminal" evidence="9">
    <location>
        <begin position="212"/>
        <end position="478"/>
    </location>
</feature>
<dbReference type="SUPFAM" id="SSF56322">
    <property type="entry name" value="ADC synthase"/>
    <property type="match status" value="1"/>
</dbReference>
<evidence type="ECO:0000256" key="5">
    <source>
        <dbReference type="ARBA" id="ARBA00022842"/>
    </source>
</evidence>
<organism evidence="11">
    <name type="scientific">marine sediment metagenome</name>
    <dbReference type="NCBI Taxonomy" id="412755"/>
    <lineage>
        <taxon>unclassified sequences</taxon>
        <taxon>metagenomes</taxon>
        <taxon>ecological metagenomes</taxon>
    </lineage>
</organism>
<keyword evidence="6" id="KW-0456">Lyase</keyword>
<dbReference type="PANTHER" id="PTHR11236">
    <property type="entry name" value="AMINOBENZOATE/ANTHRANILATE SYNTHASE"/>
    <property type="match status" value="1"/>
</dbReference>
<reference evidence="11" key="1">
    <citation type="journal article" date="2015" name="Nature">
        <title>Complex archaea that bridge the gap between prokaryotes and eukaryotes.</title>
        <authorList>
            <person name="Spang A."/>
            <person name="Saw J.H."/>
            <person name="Jorgensen S.L."/>
            <person name="Zaremba-Niedzwiedzka K."/>
            <person name="Martijn J."/>
            <person name="Lind A.E."/>
            <person name="van Eijk R."/>
            <person name="Schleper C."/>
            <person name="Guy L."/>
            <person name="Ettema T.J."/>
        </authorList>
    </citation>
    <scope>NUCLEOTIDE SEQUENCE</scope>
</reference>
<proteinExistence type="predicted"/>
<evidence type="ECO:0000259" key="10">
    <source>
        <dbReference type="Pfam" id="PF04715"/>
    </source>
</evidence>
<dbReference type="Pfam" id="PF04715">
    <property type="entry name" value="Anth_synt_I_N"/>
    <property type="match status" value="1"/>
</dbReference>
<dbReference type="Pfam" id="PF00425">
    <property type="entry name" value="Chorismate_bind"/>
    <property type="match status" value="1"/>
</dbReference>
<dbReference type="GO" id="GO:0046872">
    <property type="term" value="F:metal ion binding"/>
    <property type="evidence" value="ECO:0007669"/>
    <property type="project" value="UniProtKB-KW"/>
</dbReference>
<dbReference type="InterPro" id="IPR019999">
    <property type="entry name" value="Anth_synth_I-like"/>
</dbReference>
<evidence type="ECO:0000256" key="8">
    <source>
        <dbReference type="ARBA" id="ARBA00047683"/>
    </source>
</evidence>
<comment type="caution">
    <text evidence="11">The sequence shown here is derived from an EMBL/GenBank/DDBJ whole genome shotgun (WGS) entry which is preliminary data.</text>
</comment>
<dbReference type="GO" id="GO:0000162">
    <property type="term" value="P:L-tryptophan biosynthetic process"/>
    <property type="evidence" value="ECO:0007669"/>
    <property type="project" value="TreeGrafter"/>
</dbReference>
<comment type="catalytic activity">
    <reaction evidence="8">
        <text>chorismate + L-glutamine = anthranilate + pyruvate + L-glutamate + H(+)</text>
        <dbReference type="Rhea" id="RHEA:21732"/>
        <dbReference type="ChEBI" id="CHEBI:15361"/>
        <dbReference type="ChEBI" id="CHEBI:15378"/>
        <dbReference type="ChEBI" id="CHEBI:16567"/>
        <dbReference type="ChEBI" id="CHEBI:29748"/>
        <dbReference type="ChEBI" id="CHEBI:29985"/>
        <dbReference type="ChEBI" id="CHEBI:58359"/>
        <dbReference type="EC" id="4.1.3.27"/>
    </reaction>
</comment>
<evidence type="ECO:0000256" key="7">
    <source>
        <dbReference type="ARBA" id="ARBA00025634"/>
    </source>
</evidence>
<gene>
    <name evidence="11" type="ORF">LCGC14_1264880</name>
</gene>
<evidence type="ECO:0000256" key="1">
    <source>
        <dbReference type="ARBA" id="ARBA00001946"/>
    </source>
</evidence>
<sequence>MMVNFASKTKEKVVIKEIGSNIDLLKIFHYSHTHSGSFFLDSALKNQKTGRYSFIGYNPFLTIMSKGNNILIQDRQGITKKRGNPFGELRNLLSNFHLDNSSEPIPFTCGAVGYFAYDLCHFIEKLPNTTIDDIEFPSMYFNFYDTIIGFDHIENKCYIASVNCSPYSRKSTEERIEEISRIINHRLSIPHEGETRIRQNRTRRKIISNFSKEDYLRAVERAKRYIQAGDIYQVNLSQRFQTQVEIPPYEIYRRLRKINPAPFSCYLKLDNKYVISSSPERFLSVRNMSTRTEKYKNTLIRKVQTRPIKGTRPRCHHEDVNMKMKKDLLSSKKDDAELAMIVDLERNDLGRVCNYSTIRVTEKKELEEHPTVYHLVATVEGELHPQYDMIDLIKATFPGGSITGAPKIRAMQVIDELEPTRRSVYTGAIGYIGFNGNIDLNIAIRTFLVKDDHVYFQVGGGIVADSNPEEEYEETLHKAKALIETLE</sequence>
<keyword evidence="4" id="KW-0479">Metal-binding</keyword>
<evidence type="ECO:0000256" key="4">
    <source>
        <dbReference type="ARBA" id="ARBA00022723"/>
    </source>
</evidence>
<comment type="function">
    <text evidence="7">Part of a heterotetrameric complex that catalyzes the two-step biosynthesis of anthranilate, an intermediate in the biosynthesis of L-tryptophan. In the first step, the glutamine-binding beta subunit (TrpG) of anthranilate synthase (AS) provides the glutamine amidotransferase activity which generates ammonia as a substrate that, along with chorismate, is used in the second step, catalyzed by the large alpha subunit of AS (TrpE) to produce anthranilate. In the absence of TrpG, TrpE can synthesize anthranilate directly from chorismate and high concentrations of ammonia.</text>
</comment>
<dbReference type="GO" id="GO:0004049">
    <property type="term" value="F:anthranilate synthase activity"/>
    <property type="evidence" value="ECO:0007669"/>
    <property type="project" value="UniProtKB-EC"/>
</dbReference>
<dbReference type="PRINTS" id="PR00095">
    <property type="entry name" value="ANTSNTHASEI"/>
</dbReference>
<comment type="subunit">
    <text evidence="2">Heterotetramer consisting of two non-identical subunits: a beta subunit (TrpG) and a large alpha subunit (TrpE).</text>
</comment>
<dbReference type="InterPro" id="IPR006805">
    <property type="entry name" value="Anth_synth_I_N"/>
</dbReference>
<evidence type="ECO:0000256" key="2">
    <source>
        <dbReference type="ARBA" id="ARBA00011575"/>
    </source>
</evidence>
<dbReference type="EMBL" id="LAZR01007045">
    <property type="protein sequence ID" value="KKM87834.1"/>
    <property type="molecule type" value="Genomic_DNA"/>
</dbReference>
<feature type="domain" description="Anthranilate synthase component I N-terminal" evidence="10">
    <location>
        <begin position="24"/>
        <end position="159"/>
    </location>
</feature>
<evidence type="ECO:0000259" key="9">
    <source>
        <dbReference type="Pfam" id="PF00425"/>
    </source>
</evidence>
<name>A0A0F9KZS5_9ZZZZ</name>
<evidence type="ECO:0000313" key="11">
    <source>
        <dbReference type="EMBL" id="KKM87834.1"/>
    </source>
</evidence>
<dbReference type="AlphaFoldDB" id="A0A0F9KZS5"/>
<protein>
    <recommendedName>
        <fullName evidence="3">Anthranilate synthase component 1</fullName>
    </recommendedName>
</protein>
<evidence type="ECO:0000256" key="3">
    <source>
        <dbReference type="ARBA" id="ARBA00020653"/>
    </source>
</evidence>
<keyword evidence="5" id="KW-0460">Magnesium</keyword>
<dbReference type="PANTHER" id="PTHR11236:SF48">
    <property type="entry name" value="ISOCHORISMATE SYNTHASE MENF"/>
    <property type="match status" value="1"/>
</dbReference>